<feature type="domain" description="GP-PDE" evidence="1">
    <location>
        <begin position="11"/>
        <end position="256"/>
    </location>
</feature>
<evidence type="ECO:0000259" key="1">
    <source>
        <dbReference type="PROSITE" id="PS51704"/>
    </source>
</evidence>
<dbReference type="Pfam" id="PF03009">
    <property type="entry name" value="GDPD"/>
    <property type="match status" value="1"/>
</dbReference>
<dbReference type="Proteomes" id="UP000231702">
    <property type="component" value="Unassembled WGS sequence"/>
</dbReference>
<protein>
    <submittedName>
        <fullName evidence="2">Phosphodiesterase</fullName>
    </submittedName>
</protein>
<dbReference type="InterPro" id="IPR030395">
    <property type="entry name" value="GP_PDE_dom"/>
</dbReference>
<dbReference type="RefSeq" id="WP_097143889.1">
    <property type="nucleotide sequence ID" value="NZ_OBEA01000001.1"/>
</dbReference>
<dbReference type="InterPro" id="IPR017946">
    <property type="entry name" value="PLC-like_Pdiesterase_TIM-brl"/>
</dbReference>
<dbReference type="EMBL" id="PGTD01000017">
    <property type="protein sequence ID" value="PJE28049.1"/>
    <property type="molecule type" value="Genomic_DNA"/>
</dbReference>
<name>A0ABX4MQ46_9RHOB</name>
<dbReference type="Gene3D" id="3.20.20.190">
    <property type="entry name" value="Phosphatidylinositol (PI) phosphodiesterase"/>
    <property type="match status" value="1"/>
</dbReference>
<dbReference type="PANTHER" id="PTHR46211">
    <property type="entry name" value="GLYCEROPHOSPHORYL DIESTER PHOSPHODIESTERASE"/>
    <property type="match status" value="1"/>
</dbReference>
<sequence>MSPALPGDFLRLPVTHRALHDLTDGRPENSVEAILAAVDAGYGIEIDLQLSANGKAMVFHDYELDRVTGETGPVDARSEAQLKAIPLTGGTATIPTFTEVLALVAGRVPLLVELKDQDKRGTHPSGTLEAQAAAAVAGYKGPLAFMSFNPEMVARMAELAPDVPRGLTTCSYEGEHFEHLSPEAKAHLQALGDFDRTGSSFISHEWKDLARDSVQALRTRGLPVLCWTLRSPEDEVRARALAENVTFEGYLSALPA</sequence>
<comment type="caution">
    <text evidence="2">The sequence shown here is derived from an EMBL/GenBank/DDBJ whole genome shotgun (WGS) entry which is preliminary data.</text>
</comment>
<dbReference type="PANTHER" id="PTHR46211:SF1">
    <property type="entry name" value="GLYCEROPHOSPHODIESTER PHOSPHODIESTERASE, CYTOPLASMIC"/>
    <property type="match status" value="1"/>
</dbReference>
<accession>A0ABX4MQ46</accession>
<keyword evidence="3" id="KW-1185">Reference proteome</keyword>
<dbReference type="PROSITE" id="PS51704">
    <property type="entry name" value="GP_PDE"/>
    <property type="match status" value="1"/>
</dbReference>
<gene>
    <name evidence="2" type="ORF">CVM39_15435</name>
</gene>
<evidence type="ECO:0000313" key="3">
    <source>
        <dbReference type="Proteomes" id="UP000231702"/>
    </source>
</evidence>
<organism evidence="2 3">
    <name type="scientific">Pseudooceanicola antarcticus</name>
    <dbReference type="NCBI Taxonomy" id="1247613"/>
    <lineage>
        <taxon>Bacteria</taxon>
        <taxon>Pseudomonadati</taxon>
        <taxon>Pseudomonadota</taxon>
        <taxon>Alphaproteobacteria</taxon>
        <taxon>Rhodobacterales</taxon>
        <taxon>Paracoccaceae</taxon>
        <taxon>Pseudooceanicola</taxon>
    </lineage>
</organism>
<reference evidence="2 3" key="1">
    <citation type="journal article" date="2018" name="Int. J. Syst. Evol. Microbiol.">
        <title>Pseudooceanicola lipolyticus sp. nov., a marine alphaproteobacterium, reclassification of Oceanicola flagellatus as Pseudooceanicola flagellatus comb. nov. and emended description of the genus Pseudooceanicola.</title>
        <authorList>
            <person name="Huang M.-M."/>
            <person name="Guo L.-L."/>
            <person name="Wu Y.-H."/>
            <person name="Lai Q.-L."/>
            <person name="Shao Z.-Z."/>
            <person name="Wang C.-S."/>
            <person name="Wu M."/>
            <person name="Xu X.-W."/>
        </authorList>
    </citation>
    <scope>NUCLEOTIDE SEQUENCE [LARGE SCALE GENOMIC DNA]</scope>
    <source>
        <strain evidence="2 3">Ar-45</strain>
    </source>
</reference>
<evidence type="ECO:0000313" key="2">
    <source>
        <dbReference type="EMBL" id="PJE28049.1"/>
    </source>
</evidence>
<dbReference type="SUPFAM" id="SSF51695">
    <property type="entry name" value="PLC-like phosphodiesterases"/>
    <property type="match status" value="1"/>
</dbReference>
<proteinExistence type="predicted"/>